<name>A0A382K023_9ZZZZ</name>
<keyword evidence="1" id="KW-0815">Transposition</keyword>
<dbReference type="GO" id="GO:0006313">
    <property type="term" value="P:DNA transposition"/>
    <property type="evidence" value="ECO:0007669"/>
    <property type="project" value="InterPro"/>
</dbReference>
<keyword evidence="2" id="KW-0238">DNA-binding</keyword>
<protein>
    <recommendedName>
        <fullName evidence="5">MULE transposase domain-containing protein</fullName>
    </recommendedName>
</protein>
<accession>A0A382K023</accession>
<proteinExistence type="predicted"/>
<dbReference type="Pfam" id="PF00872">
    <property type="entry name" value="Transposase_mut"/>
    <property type="match status" value="1"/>
</dbReference>
<dbReference type="EMBL" id="UINC01077767">
    <property type="protein sequence ID" value="SVC18194.1"/>
    <property type="molecule type" value="Genomic_DNA"/>
</dbReference>
<reference evidence="4" key="1">
    <citation type="submission" date="2018-05" db="EMBL/GenBank/DDBJ databases">
        <authorList>
            <person name="Lanie J.A."/>
            <person name="Ng W.-L."/>
            <person name="Kazmierczak K.M."/>
            <person name="Andrzejewski T.M."/>
            <person name="Davidsen T.M."/>
            <person name="Wayne K.J."/>
            <person name="Tettelin H."/>
            <person name="Glass J.I."/>
            <person name="Rusch D."/>
            <person name="Podicherti R."/>
            <person name="Tsui H.-C.T."/>
            <person name="Winkler M.E."/>
        </authorList>
    </citation>
    <scope>NUCLEOTIDE SEQUENCE</scope>
</reference>
<dbReference type="PANTHER" id="PTHR33217">
    <property type="entry name" value="TRANSPOSASE FOR INSERTION SEQUENCE ELEMENT IS1081"/>
    <property type="match status" value="1"/>
</dbReference>
<evidence type="ECO:0008006" key="5">
    <source>
        <dbReference type="Google" id="ProtNLM"/>
    </source>
</evidence>
<evidence type="ECO:0000256" key="2">
    <source>
        <dbReference type="ARBA" id="ARBA00023125"/>
    </source>
</evidence>
<dbReference type="PANTHER" id="PTHR33217:SF7">
    <property type="entry name" value="TRANSPOSASE FOR INSERTION SEQUENCE ELEMENT IS1081"/>
    <property type="match status" value="1"/>
</dbReference>
<evidence type="ECO:0000313" key="4">
    <source>
        <dbReference type="EMBL" id="SVC18194.1"/>
    </source>
</evidence>
<evidence type="ECO:0000256" key="3">
    <source>
        <dbReference type="ARBA" id="ARBA00023172"/>
    </source>
</evidence>
<gene>
    <name evidence="4" type="ORF">METZ01_LOCUS271048</name>
</gene>
<keyword evidence="3" id="KW-0233">DNA recombination</keyword>
<dbReference type="GO" id="GO:0003677">
    <property type="term" value="F:DNA binding"/>
    <property type="evidence" value="ECO:0007669"/>
    <property type="project" value="UniProtKB-KW"/>
</dbReference>
<dbReference type="AlphaFoldDB" id="A0A382K023"/>
<dbReference type="GO" id="GO:0004803">
    <property type="term" value="F:transposase activity"/>
    <property type="evidence" value="ECO:0007669"/>
    <property type="project" value="InterPro"/>
</dbReference>
<evidence type="ECO:0000256" key="1">
    <source>
        <dbReference type="ARBA" id="ARBA00022578"/>
    </source>
</evidence>
<dbReference type="InterPro" id="IPR001207">
    <property type="entry name" value="Transposase_mutator"/>
</dbReference>
<organism evidence="4">
    <name type="scientific">marine metagenome</name>
    <dbReference type="NCBI Taxonomy" id="408172"/>
    <lineage>
        <taxon>unclassified sequences</taxon>
        <taxon>metagenomes</taxon>
        <taxon>ecological metagenomes</taxon>
    </lineage>
</organism>
<sequence>MPHSLATIGSGAPALGIPAWRGVFGRSEAARLRCHGCAMCGTEVQLPAYQALQTPRNLAEGLLLRMLKGIATRNYEACVETVPETFDLSSSSVSRRYVKAMARKLAEFQERSLEGHDLVALFLDGKSFADKQIIIALGVTLDGQKIPLGFVQAATENEWVCRRFLTDLVDRGLQYEAGLLVVNGAKGLYKAVMSVLKGYALRAALSVSQAQERRVLLAQA</sequence>